<reference evidence="1" key="1">
    <citation type="submission" date="2023-06" db="EMBL/GenBank/DDBJ databases">
        <title>Gordonia sp. nov. and Pseudochrobactrum sp. nov., two species isolated from the burying beetle Nicrophorus vespilloides.</title>
        <authorList>
            <person name="Poehlein A."/>
            <person name="Guzman J."/>
            <person name="Daniel R."/>
            <person name="Vilcinskas A."/>
        </authorList>
    </citation>
    <scope>NUCLEOTIDE SEQUENCE</scope>
    <source>
        <strain evidence="1">MP11Mi</strain>
    </source>
</reference>
<gene>
    <name evidence="1" type="ORF">MP11Mi_12570</name>
</gene>
<dbReference type="EMBL" id="CP128986">
    <property type="protein sequence ID" value="WOC12175.1"/>
    <property type="molecule type" value="Genomic_DNA"/>
</dbReference>
<name>A0AA97GUX2_9ACTN</name>
<protein>
    <submittedName>
        <fullName evidence="1">Uncharacterized protein</fullName>
    </submittedName>
</protein>
<accession>A0AA97GUX2</accession>
<sequence length="90" mass="9169">MPESNRLVTLAGVGLAATGIAHFAVPDAFRGITEAAFPDDTETALKINGGLETAIGAAIAVPQTRKIGFVGLGLYGAYLAVNLVKVRSGN</sequence>
<dbReference type="RefSeq" id="WP_420041426.1">
    <property type="nucleotide sequence ID" value="NZ_CP128986.1"/>
</dbReference>
<proteinExistence type="predicted"/>
<organism evidence="1">
    <name type="scientific">Gordonia sp. MP11Mi</name>
    <dbReference type="NCBI Taxonomy" id="3022769"/>
    <lineage>
        <taxon>Bacteria</taxon>
        <taxon>Bacillati</taxon>
        <taxon>Actinomycetota</taxon>
        <taxon>Actinomycetes</taxon>
        <taxon>Mycobacteriales</taxon>
        <taxon>Gordoniaceae</taxon>
        <taxon>Gordonia</taxon>
    </lineage>
</organism>
<dbReference type="AlphaFoldDB" id="A0AA97GUX2"/>
<evidence type="ECO:0000313" key="1">
    <source>
        <dbReference type="EMBL" id="WOC12175.1"/>
    </source>
</evidence>